<keyword evidence="1" id="KW-1185">Reference proteome</keyword>
<dbReference type="AlphaFoldDB" id="A0A6J1CXT6"/>
<dbReference type="OrthoDB" id="1937198at2759"/>
<dbReference type="RefSeq" id="XP_022145822.1">
    <property type="nucleotide sequence ID" value="XM_022290130.1"/>
</dbReference>
<sequence>MASLRDQRATRLVRTTSDHFPIQLANEAIKWGPTPFRFENASLDSPQLIPLVENWWKDNPLRGWFSYGFMEKLKGLKGILVQWNIDVLGNVGKKRQSFRKL</sequence>
<dbReference type="KEGG" id="mcha:111015182"/>
<dbReference type="GeneID" id="111015182"/>
<evidence type="ECO:0000313" key="1">
    <source>
        <dbReference type="Proteomes" id="UP000504603"/>
    </source>
</evidence>
<evidence type="ECO:0000313" key="2">
    <source>
        <dbReference type="RefSeq" id="XP_022145822.1"/>
    </source>
</evidence>
<organism evidence="1 2">
    <name type="scientific">Momordica charantia</name>
    <name type="common">Bitter gourd</name>
    <name type="synonym">Balsam pear</name>
    <dbReference type="NCBI Taxonomy" id="3673"/>
    <lineage>
        <taxon>Eukaryota</taxon>
        <taxon>Viridiplantae</taxon>
        <taxon>Streptophyta</taxon>
        <taxon>Embryophyta</taxon>
        <taxon>Tracheophyta</taxon>
        <taxon>Spermatophyta</taxon>
        <taxon>Magnoliopsida</taxon>
        <taxon>eudicotyledons</taxon>
        <taxon>Gunneridae</taxon>
        <taxon>Pentapetalae</taxon>
        <taxon>rosids</taxon>
        <taxon>fabids</taxon>
        <taxon>Cucurbitales</taxon>
        <taxon>Cucurbitaceae</taxon>
        <taxon>Momordiceae</taxon>
        <taxon>Momordica</taxon>
    </lineage>
</organism>
<protein>
    <submittedName>
        <fullName evidence="2">Uncharacterized protein LOC111015182</fullName>
    </submittedName>
</protein>
<accession>A0A6J1CXT6</accession>
<reference evidence="2" key="1">
    <citation type="submission" date="2025-08" db="UniProtKB">
        <authorList>
            <consortium name="RefSeq"/>
        </authorList>
    </citation>
    <scope>IDENTIFICATION</scope>
    <source>
        <strain evidence="2">OHB3-1</strain>
    </source>
</reference>
<dbReference type="Proteomes" id="UP000504603">
    <property type="component" value="Unplaced"/>
</dbReference>
<gene>
    <name evidence="2" type="primary">LOC111015182</name>
</gene>
<name>A0A6J1CXT6_MOMCH</name>
<proteinExistence type="predicted"/>